<keyword evidence="3 5" id="KW-1133">Transmembrane helix</keyword>
<dbReference type="Pfam" id="PF13515">
    <property type="entry name" value="FUSC_2"/>
    <property type="match status" value="1"/>
</dbReference>
<feature type="transmembrane region" description="Helical" evidence="5">
    <location>
        <begin position="17"/>
        <end position="34"/>
    </location>
</feature>
<dbReference type="Proteomes" id="UP001432000">
    <property type="component" value="Chromosome"/>
</dbReference>
<feature type="transmembrane region" description="Helical" evidence="5">
    <location>
        <begin position="83"/>
        <end position="116"/>
    </location>
</feature>
<organism evidence="7 8">
    <name type="scientific">Rhodococcus sovatensis</name>
    <dbReference type="NCBI Taxonomy" id="1805840"/>
    <lineage>
        <taxon>Bacteria</taxon>
        <taxon>Bacillati</taxon>
        <taxon>Actinomycetota</taxon>
        <taxon>Actinomycetes</taxon>
        <taxon>Mycobacteriales</taxon>
        <taxon>Nocardiaceae</taxon>
        <taxon>Rhodococcus</taxon>
    </lineage>
</organism>
<dbReference type="InterPro" id="IPR049453">
    <property type="entry name" value="Memb_transporter_dom"/>
</dbReference>
<proteinExistence type="predicted"/>
<evidence type="ECO:0000256" key="3">
    <source>
        <dbReference type="ARBA" id="ARBA00022989"/>
    </source>
</evidence>
<accession>A0ABZ2PPK5</accession>
<sequence length="179" mass="18651">MKRAAPLGRTAFDPTEAAAAVVLAVTSGAVFLLMKQVIGPLLSESVESAEIGAMWAVISTIFVFHMSFNDRLQGAKTRLAATAMSLVVCLVYLLLFPVTALGIGVVIGVSSLLAVAIRQPQDAALTAITSTVVLIVADLGQPDTRWLQPLLRLLDTAVGIAIGLAAAAGLGWVCAQRRN</sequence>
<keyword evidence="4 5" id="KW-0472">Membrane</keyword>
<protein>
    <submittedName>
        <fullName evidence="7">FUSC family protein</fullName>
    </submittedName>
</protein>
<feature type="transmembrane region" description="Helical" evidence="5">
    <location>
        <begin position="153"/>
        <end position="175"/>
    </location>
</feature>
<evidence type="ECO:0000259" key="6">
    <source>
        <dbReference type="Pfam" id="PF13515"/>
    </source>
</evidence>
<feature type="domain" description="Integral membrane bound transporter" evidence="6">
    <location>
        <begin position="53"/>
        <end position="165"/>
    </location>
</feature>
<evidence type="ECO:0000256" key="5">
    <source>
        <dbReference type="SAM" id="Phobius"/>
    </source>
</evidence>
<evidence type="ECO:0000256" key="4">
    <source>
        <dbReference type="ARBA" id="ARBA00023136"/>
    </source>
</evidence>
<feature type="transmembrane region" description="Helical" evidence="5">
    <location>
        <begin position="46"/>
        <end position="68"/>
    </location>
</feature>
<comment type="subcellular location">
    <subcellularLocation>
        <location evidence="1">Membrane</location>
        <topology evidence="1">Multi-pass membrane protein</topology>
    </subcellularLocation>
</comment>
<dbReference type="EMBL" id="CP147846">
    <property type="protein sequence ID" value="WXG69808.1"/>
    <property type="molecule type" value="Genomic_DNA"/>
</dbReference>
<name>A0ABZ2PPK5_9NOCA</name>
<keyword evidence="8" id="KW-1185">Reference proteome</keyword>
<reference evidence="7 8" key="1">
    <citation type="submission" date="2024-03" db="EMBL/GenBank/DDBJ databases">
        <title>Natural products discovery in diverse microorganisms through a two-stage MS feature dereplication strategy.</title>
        <authorList>
            <person name="Zhang R."/>
        </authorList>
    </citation>
    <scope>NUCLEOTIDE SEQUENCE [LARGE SCALE GENOMIC DNA]</scope>
    <source>
        <strain evidence="7 8">18930</strain>
    </source>
</reference>
<gene>
    <name evidence="7" type="ORF">WDS16_04465</name>
</gene>
<keyword evidence="2 5" id="KW-0812">Transmembrane</keyword>
<evidence type="ECO:0000313" key="8">
    <source>
        <dbReference type="Proteomes" id="UP001432000"/>
    </source>
</evidence>
<evidence type="ECO:0000256" key="2">
    <source>
        <dbReference type="ARBA" id="ARBA00022692"/>
    </source>
</evidence>
<evidence type="ECO:0000313" key="7">
    <source>
        <dbReference type="EMBL" id="WXG69808.1"/>
    </source>
</evidence>
<dbReference type="RefSeq" id="WP_338890811.1">
    <property type="nucleotide sequence ID" value="NZ_CP147846.1"/>
</dbReference>
<evidence type="ECO:0000256" key="1">
    <source>
        <dbReference type="ARBA" id="ARBA00004141"/>
    </source>
</evidence>